<dbReference type="AlphaFoldDB" id="A0A096CPF3"/>
<protein>
    <recommendedName>
        <fullName evidence="4">Helix-turn-helix domain-containing protein</fullName>
    </recommendedName>
</protein>
<evidence type="ECO:0008006" key="4">
    <source>
        <dbReference type="Google" id="ProtNLM"/>
    </source>
</evidence>
<evidence type="ECO:0000256" key="1">
    <source>
        <dbReference type="SAM" id="MobiDB-lite"/>
    </source>
</evidence>
<gene>
    <name evidence="2" type="ORF">HMPREF9460_00851</name>
</gene>
<evidence type="ECO:0000313" key="2">
    <source>
        <dbReference type="EMBL" id="KGF56682.1"/>
    </source>
</evidence>
<dbReference type="RefSeq" id="WP_050001671.1">
    <property type="nucleotide sequence ID" value="NZ_KN174161.1"/>
</dbReference>
<sequence>MNQGNEQPGFWALIPASVRYDKELPPNAKLLYGEVTALSDKLGYCYAQNSYFSDLFGLSERSVTRLLSTLVDRGYLRVDVVRDTATQEVLERRIYAIYNTEGAGAPPPDKNVGTPPDKIVTTPPDKNVGEINTRSDHIPPIVPQGGPPKKKKAKSVPAWKPERFEKFWAYYPRHEDRVSAVREWDRLKPGDELIDAIARALLWQTKEPDWPVPYACRYLRNQRWTDEPPRPRAQGRPAAQQMTGWHMAIVDGEEVLVPDESG</sequence>
<dbReference type="PATRIC" id="fig|742738.3.peg.887"/>
<accession>A0A096CPF3</accession>
<dbReference type="eggNOG" id="COG3935">
    <property type="taxonomic scope" value="Bacteria"/>
</dbReference>
<dbReference type="Proteomes" id="UP000029585">
    <property type="component" value="Unassembled WGS sequence"/>
</dbReference>
<name>A0A096CPF3_FLAPL</name>
<feature type="region of interest" description="Disordered" evidence="1">
    <location>
        <begin position="121"/>
        <end position="156"/>
    </location>
</feature>
<reference evidence="2 3" key="1">
    <citation type="submission" date="2011-08" db="EMBL/GenBank/DDBJ databases">
        <title>The Genome Sequence of Clostridium orbiscindens 1_3_50AFAA.</title>
        <authorList>
            <consortium name="The Broad Institute Genome Sequencing Platform"/>
            <person name="Earl A."/>
            <person name="Ward D."/>
            <person name="Feldgarden M."/>
            <person name="Gevers D."/>
            <person name="Daigneault M."/>
            <person name="Strauss J."/>
            <person name="Allen-Vercoe E."/>
            <person name="Young S.K."/>
            <person name="Zeng Q."/>
            <person name="Gargeya S."/>
            <person name="Fitzgerald M."/>
            <person name="Haas B."/>
            <person name="Abouelleil A."/>
            <person name="Alvarado L."/>
            <person name="Arachchi H.M."/>
            <person name="Berlin A."/>
            <person name="Brown A."/>
            <person name="Chapman S.B."/>
            <person name="Chen Z."/>
            <person name="Dunbar C."/>
            <person name="Freedman E."/>
            <person name="Gearin G."/>
            <person name="Gellesch M."/>
            <person name="Goldberg J."/>
            <person name="Griggs A."/>
            <person name="Gujja S."/>
            <person name="Heiman D."/>
            <person name="Howarth C."/>
            <person name="Larson L."/>
            <person name="Lui A."/>
            <person name="MacDonald P.J.P."/>
            <person name="Montmayeur A."/>
            <person name="Murphy C."/>
            <person name="Neiman D."/>
            <person name="Pearson M."/>
            <person name="Priest M."/>
            <person name="Roberts A."/>
            <person name="Saif S."/>
            <person name="Shea T."/>
            <person name="Shenoy N."/>
            <person name="Sisk P."/>
            <person name="Stolte C."/>
            <person name="Sykes S."/>
            <person name="Wortman J."/>
            <person name="Nusbaum C."/>
            <person name="Birren B."/>
        </authorList>
    </citation>
    <scope>NUCLEOTIDE SEQUENCE [LARGE SCALE GENOMIC DNA]</scope>
    <source>
        <strain evidence="2 3">1_3_50AFAA</strain>
    </source>
</reference>
<comment type="caution">
    <text evidence="2">The sequence shown here is derived from an EMBL/GenBank/DDBJ whole genome shotgun (WGS) entry which is preliminary data.</text>
</comment>
<proteinExistence type="predicted"/>
<dbReference type="Pfam" id="PF13730">
    <property type="entry name" value="HTH_36"/>
    <property type="match status" value="1"/>
</dbReference>
<evidence type="ECO:0000313" key="3">
    <source>
        <dbReference type="Proteomes" id="UP000029585"/>
    </source>
</evidence>
<organism evidence="2 3">
    <name type="scientific">Flavonifractor plautii 1_3_50AFAA</name>
    <dbReference type="NCBI Taxonomy" id="742738"/>
    <lineage>
        <taxon>Bacteria</taxon>
        <taxon>Bacillati</taxon>
        <taxon>Bacillota</taxon>
        <taxon>Clostridia</taxon>
        <taxon>Eubacteriales</taxon>
        <taxon>Oscillospiraceae</taxon>
        <taxon>Flavonifractor</taxon>
    </lineage>
</organism>
<keyword evidence="3" id="KW-1185">Reference proteome</keyword>
<dbReference type="EMBL" id="ADLO01000032">
    <property type="protein sequence ID" value="KGF56682.1"/>
    <property type="molecule type" value="Genomic_DNA"/>
</dbReference>
<dbReference type="HOGENOM" id="CLU_072522_2_1_9"/>